<dbReference type="Pfam" id="PF04230">
    <property type="entry name" value="PS_pyruv_trans"/>
    <property type="match status" value="1"/>
</dbReference>
<evidence type="ECO:0000313" key="2">
    <source>
        <dbReference type="EMBL" id="TFE88916.1"/>
    </source>
</evidence>
<feature type="domain" description="Polysaccharide pyruvyl transferase" evidence="1">
    <location>
        <begin position="18"/>
        <end position="370"/>
    </location>
</feature>
<dbReference type="AlphaFoldDB" id="A0A4Y8Q4C6"/>
<sequence length="443" mass="47124">MDAPVRRLVLSGYYGFDNSGDEAVLQSILLALRQQGEEQGMRIEPIVLSGNPQRTAAMYGVEACHRMRPAEVLRALRSSDGLISGGGSLLQDATSAKTIPYYLAVLKLAQWLGKPTFVYSQGIGPVNRRFFDGWIRAVFRRCRYLSVRDTESADLLASMRLPRERIDVVPDPVMGLPLRAADSGGVGPAAGASASASGAANAAHGGRGGASDGDAASAPLADAGAADAATPAYTAADAKRVGGPAWRTVGVSVRFWNRDRSELDALAQALEALLDARSDVRLRFLPFHLPSDEEASQYVIARLTGASASASGAAPGGDRAARVELTPGVVHPQDMLEQVAACDLLIGMRLHALIYAASQYVPMVGISYDPKIDQFLHRLGMQAAASTARFDAAACAAEAVRLLDGREAWAAEKRAAIEALKAEAQRPAQRIAAFFRENQTNRR</sequence>
<dbReference type="OrthoDB" id="3199616at2"/>
<proteinExistence type="predicted"/>
<organism evidence="2 3">
    <name type="scientific">Paenibacillus athensensis</name>
    <dbReference type="NCBI Taxonomy" id="1967502"/>
    <lineage>
        <taxon>Bacteria</taxon>
        <taxon>Bacillati</taxon>
        <taxon>Bacillota</taxon>
        <taxon>Bacilli</taxon>
        <taxon>Bacillales</taxon>
        <taxon>Paenibacillaceae</taxon>
        <taxon>Paenibacillus</taxon>
    </lineage>
</organism>
<dbReference type="SUPFAM" id="SSF53756">
    <property type="entry name" value="UDP-Glycosyltransferase/glycogen phosphorylase"/>
    <property type="match status" value="1"/>
</dbReference>
<accession>A0A4Y8Q4C6</accession>
<name>A0A4Y8Q4C6_9BACL</name>
<keyword evidence="2" id="KW-0808">Transferase</keyword>
<gene>
    <name evidence="2" type="ORF">B5M42_08370</name>
</gene>
<keyword evidence="3" id="KW-1185">Reference proteome</keyword>
<evidence type="ECO:0000259" key="1">
    <source>
        <dbReference type="Pfam" id="PF04230"/>
    </source>
</evidence>
<dbReference type="PANTHER" id="PTHR36836:SF1">
    <property type="entry name" value="COLANIC ACID BIOSYNTHESIS PROTEIN WCAK"/>
    <property type="match status" value="1"/>
</dbReference>
<protein>
    <submittedName>
        <fullName evidence="2">Polysaccharide pyruvyl transferase CsaB</fullName>
    </submittedName>
</protein>
<reference evidence="2 3" key="1">
    <citation type="submission" date="2017-03" db="EMBL/GenBank/DDBJ databases">
        <title>Isolation of Levoglucosan Utilizing Bacteria.</title>
        <authorList>
            <person name="Arya A.S."/>
        </authorList>
    </citation>
    <scope>NUCLEOTIDE SEQUENCE [LARGE SCALE GENOMIC DNA]</scope>
    <source>
        <strain evidence="2 3">MEC069</strain>
    </source>
</reference>
<dbReference type="RefSeq" id="WP_134751680.1">
    <property type="nucleotide sequence ID" value="NZ_MYFO02000011.1"/>
</dbReference>
<comment type="caution">
    <text evidence="2">The sequence shown here is derived from an EMBL/GenBank/DDBJ whole genome shotgun (WGS) entry which is preliminary data.</text>
</comment>
<dbReference type="GO" id="GO:0016740">
    <property type="term" value="F:transferase activity"/>
    <property type="evidence" value="ECO:0007669"/>
    <property type="project" value="UniProtKB-KW"/>
</dbReference>
<dbReference type="PANTHER" id="PTHR36836">
    <property type="entry name" value="COLANIC ACID BIOSYNTHESIS PROTEIN WCAK"/>
    <property type="match status" value="1"/>
</dbReference>
<dbReference type="Proteomes" id="UP000298246">
    <property type="component" value="Unassembled WGS sequence"/>
</dbReference>
<dbReference type="EMBL" id="MYFO01000008">
    <property type="protein sequence ID" value="TFE88916.1"/>
    <property type="molecule type" value="Genomic_DNA"/>
</dbReference>
<dbReference type="InterPro" id="IPR007345">
    <property type="entry name" value="Polysacch_pyruvyl_Trfase"/>
</dbReference>
<evidence type="ECO:0000313" key="3">
    <source>
        <dbReference type="Proteomes" id="UP000298246"/>
    </source>
</evidence>